<evidence type="ECO:0000256" key="1">
    <source>
        <dbReference type="ARBA" id="ARBA00022801"/>
    </source>
</evidence>
<dbReference type="Proteomes" id="UP000033540">
    <property type="component" value="Unassembled WGS sequence"/>
</dbReference>
<dbReference type="PANTHER" id="PTHR34853">
    <property type="match status" value="1"/>
</dbReference>
<reference evidence="3 4" key="1">
    <citation type="submission" date="2015-02" db="EMBL/GenBank/DDBJ databases">
        <title>Draft genome sequence of Aspergillus parasiticus SU-1.</title>
        <authorList>
            <person name="Yu J."/>
            <person name="Fedorova N."/>
            <person name="Yin Y."/>
            <person name="Losada L."/>
            <person name="Zafar N."/>
            <person name="Taujale R."/>
            <person name="Ehrlich K.C."/>
            <person name="Bhatnagar D."/>
            <person name="Cleveland T.E."/>
            <person name="Bennett J.W."/>
            <person name="Nierman W.C."/>
        </authorList>
    </citation>
    <scope>NUCLEOTIDE SEQUENCE [LARGE SCALE GENOMIC DNA]</scope>
    <source>
        <strain evidence="4">ATCC 56775 / NRRL 5862 / SRRC 143 / SU-1</strain>
    </source>
</reference>
<dbReference type="InterPro" id="IPR029058">
    <property type="entry name" value="AB_hydrolase_fold"/>
</dbReference>
<sequence>MRFIPGLLCLIGGLLPAIVSGATAPTPFFPELDDFYTPKHGFWEELDPGSIIDYRQVYVNSLSYGIPSNATAYQVLYVTTDMNKKKTHSVTTIVVPHNAKKGWLLSVQPAYDSPDINCSPSYGLQVGAVGPALSWNMMDLSFVLPFVNKEGPILNIPDYEGWNAAFTVGPQTAYHTLDSIRAAFNFEKEYSLTGLKPDAKTVMYGFSGGAFATEWASELHSTYAPDLTQIVGAAMGGPPPNVTDTYLGCNLGPWAELNVWAMLGVMNAVPEMKKFMDDDLLEKHRERFYGPKTRCSRCFGREKAHEPLEYQNISSFFEHGDSFLYRFRRTLTDIGVMGRHGAPDYPMYIFQGTNDEIVGDIGVTNRLVRHLCDQGTVVQYHQYPDLNHMETLQKGNLDAWRWILNRFLGLSATGCRPIDLNPPIGGGDDGLMLLEDDLAMDGASDDQIPLRAELK</sequence>
<evidence type="ECO:0000313" key="4">
    <source>
        <dbReference type="Proteomes" id="UP000033540"/>
    </source>
</evidence>
<keyword evidence="2" id="KW-0732">Signal</keyword>
<name>A0A0F0IFZ1_ASPPU</name>
<dbReference type="Pfam" id="PF03583">
    <property type="entry name" value="LIP"/>
    <property type="match status" value="1"/>
</dbReference>
<keyword evidence="1" id="KW-0378">Hydrolase</keyword>
<gene>
    <name evidence="3" type="ORF">P875_00021872</name>
</gene>
<accession>A0A0F0IFZ1</accession>
<feature type="chain" id="PRO_5002443476" evidence="2">
    <location>
        <begin position="22"/>
        <end position="455"/>
    </location>
</feature>
<dbReference type="SUPFAM" id="SSF53474">
    <property type="entry name" value="alpha/beta-Hydrolases"/>
    <property type="match status" value="1"/>
</dbReference>
<dbReference type="GO" id="GO:0016042">
    <property type="term" value="P:lipid catabolic process"/>
    <property type="evidence" value="ECO:0007669"/>
    <property type="project" value="InterPro"/>
</dbReference>
<dbReference type="EMBL" id="JZEE01000325">
    <property type="protein sequence ID" value="KJK66081.1"/>
    <property type="molecule type" value="Genomic_DNA"/>
</dbReference>
<comment type="caution">
    <text evidence="3">The sequence shown here is derived from an EMBL/GenBank/DDBJ whole genome shotgun (WGS) entry which is preliminary data.</text>
</comment>
<organism evidence="3 4">
    <name type="scientific">Aspergillus parasiticus (strain ATCC 56775 / NRRL 5862 / SRRC 143 / SU-1)</name>
    <dbReference type="NCBI Taxonomy" id="1403190"/>
    <lineage>
        <taxon>Eukaryota</taxon>
        <taxon>Fungi</taxon>
        <taxon>Dikarya</taxon>
        <taxon>Ascomycota</taxon>
        <taxon>Pezizomycotina</taxon>
        <taxon>Eurotiomycetes</taxon>
        <taxon>Eurotiomycetidae</taxon>
        <taxon>Eurotiales</taxon>
        <taxon>Aspergillaceae</taxon>
        <taxon>Aspergillus</taxon>
        <taxon>Aspergillus subgen. Circumdati</taxon>
    </lineage>
</organism>
<feature type="signal peptide" evidence="2">
    <location>
        <begin position="1"/>
        <end position="21"/>
    </location>
</feature>
<dbReference type="PANTHER" id="PTHR34853:SF5">
    <property type="entry name" value="LIP-DOMAIN-CONTAINING PROTEIN-RELATED"/>
    <property type="match status" value="1"/>
</dbReference>
<dbReference type="OrthoDB" id="2373480at2759"/>
<evidence type="ECO:0000313" key="3">
    <source>
        <dbReference type="EMBL" id="KJK66081.1"/>
    </source>
</evidence>
<dbReference type="AlphaFoldDB" id="A0A0F0IFZ1"/>
<dbReference type="Gene3D" id="1.10.260.130">
    <property type="match status" value="1"/>
</dbReference>
<protein>
    <submittedName>
        <fullName evidence="3">Secretory lipase</fullName>
    </submittedName>
</protein>
<dbReference type="GO" id="GO:0004806">
    <property type="term" value="F:triacylglycerol lipase activity"/>
    <property type="evidence" value="ECO:0007669"/>
    <property type="project" value="InterPro"/>
</dbReference>
<proteinExistence type="predicted"/>
<dbReference type="Gene3D" id="3.40.50.1820">
    <property type="entry name" value="alpha/beta hydrolase"/>
    <property type="match status" value="1"/>
</dbReference>
<dbReference type="InterPro" id="IPR005152">
    <property type="entry name" value="Lipase_secreted"/>
</dbReference>
<evidence type="ECO:0000256" key="2">
    <source>
        <dbReference type="SAM" id="SignalP"/>
    </source>
</evidence>